<name>A0ACD3Z158_FUSSC</name>
<accession>A0ACD3Z158</accession>
<organism evidence="1 2">
    <name type="scientific">Fusarium solani subsp. cucurbitae</name>
    <name type="common">Neocosmosporum cucurbitae</name>
    <dbReference type="NCBI Taxonomy" id="2747967"/>
    <lineage>
        <taxon>Eukaryota</taxon>
        <taxon>Fungi</taxon>
        <taxon>Dikarya</taxon>
        <taxon>Ascomycota</taxon>
        <taxon>Pezizomycotina</taxon>
        <taxon>Sordariomycetes</taxon>
        <taxon>Hypocreomycetidae</taxon>
        <taxon>Hypocreales</taxon>
        <taxon>Nectriaceae</taxon>
        <taxon>Fusarium</taxon>
        <taxon>Fusarium solani species complex</taxon>
    </lineage>
</organism>
<proteinExistence type="predicted"/>
<evidence type="ECO:0000313" key="1">
    <source>
        <dbReference type="EMBL" id="UPK94840.1"/>
    </source>
</evidence>
<sequence>MNSTMADLRSACDRCHNKKLRCTKIPGSIVCGRCIKAGVSCAFSPPARSLRQPDNTAFDWSPMLEFDSQTFDPLSNVGLNPQTVTPPVSDEADPTPPSPVSQLADLMVSLDRLQQDFPSPVQHHVSTHQLKEIPQSLTAKFNLQTTLDNLLQRAQKLSALYPEVLELLQPEQDTCNIPDCMHRVHGFLRTRPQLPFDQSTVNLLLACHLKLLAIFDSIIDHAHLCAKVTAMLPDDHEPSFDIPEIRIGSFVAPKASAASMMTAMIIELQSTLAARAQQLSDLVASVTGNESKEAKILGLQCECLKEHSSTTLADLHELRDHLTKLGFIR</sequence>
<protein>
    <submittedName>
        <fullName evidence="1">Uncharacterized protein</fullName>
    </submittedName>
</protein>
<dbReference type="Proteomes" id="UP000830768">
    <property type="component" value="Chromosome 4"/>
</dbReference>
<dbReference type="EMBL" id="CP090033">
    <property type="protein sequence ID" value="UPK94840.1"/>
    <property type="molecule type" value="Genomic_DNA"/>
</dbReference>
<gene>
    <name evidence="1" type="ORF">LCI18_005775</name>
</gene>
<keyword evidence="2" id="KW-1185">Reference proteome</keyword>
<reference evidence="1" key="1">
    <citation type="submission" date="2021-11" db="EMBL/GenBank/DDBJ databases">
        <title>Fusarium solani-melongenae Genome sequencing and assembly.</title>
        <authorList>
            <person name="Xie S."/>
            <person name="Huang L."/>
            <person name="Zhang X."/>
        </authorList>
    </citation>
    <scope>NUCLEOTIDE SEQUENCE</scope>
    <source>
        <strain evidence="1">CRI 24-3</strain>
    </source>
</reference>
<evidence type="ECO:0000313" key="2">
    <source>
        <dbReference type="Proteomes" id="UP000830768"/>
    </source>
</evidence>